<gene>
    <name evidence="2" type="ORF">TcWFU_007174</name>
</gene>
<feature type="compositionally biased region" description="Low complexity" evidence="1">
    <location>
        <begin position="144"/>
        <end position="164"/>
    </location>
</feature>
<keyword evidence="3" id="KW-1185">Reference proteome</keyword>
<feature type="compositionally biased region" description="Acidic residues" evidence="1">
    <location>
        <begin position="61"/>
        <end position="70"/>
    </location>
</feature>
<reference evidence="2 3" key="1">
    <citation type="journal article" date="2022" name="Front. Cell. Infect. Microbiol.">
        <title>The Genomes of Two Strains of Taenia crassiceps the Animal Model for the Study of Human Cysticercosis.</title>
        <authorList>
            <person name="Bobes R.J."/>
            <person name="Estrada K."/>
            <person name="Rios-Valencia D.G."/>
            <person name="Calderon-Gallegos A."/>
            <person name="de la Torre P."/>
            <person name="Carrero J.C."/>
            <person name="Sanchez-Flores A."/>
            <person name="Laclette J.P."/>
        </authorList>
    </citation>
    <scope>NUCLEOTIDE SEQUENCE [LARGE SCALE GENOMIC DNA]</scope>
    <source>
        <strain evidence="2">WFUcys</strain>
    </source>
</reference>
<feature type="region of interest" description="Disordered" evidence="1">
    <location>
        <begin position="134"/>
        <end position="164"/>
    </location>
</feature>
<evidence type="ECO:0000313" key="2">
    <source>
        <dbReference type="EMBL" id="KAL5110620.1"/>
    </source>
</evidence>
<feature type="compositionally biased region" description="Basic and acidic residues" evidence="1">
    <location>
        <begin position="71"/>
        <end position="82"/>
    </location>
</feature>
<dbReference type="EMBL" id="JAKROA010000002">
    <property type="protein sequence ID" value="KAL5110620.1"/>
    <property type="molecule type" value="Genomic_DNA"/>
</dbReference>
<proteinExistence type="predicted"/>
<protein>
    <submittedName>
        <fullName evidence="2">Uncharacterized protein</fullName>
    </submittedName>
</protein>
<evidence type="ECO:0000256" key="1">
    <source>
        <dbReference type="SAM" id="MobiDB-lite"/>
    </source>
</evidence>
<evidence type="ECO:0000313" key="3">
    <source>
        <dbReference type="Proteomes" id="UP001651158"/>
    </source>
</evidence>
<comment type="caution">
    <text evidence="2">The sequence shown here is derived from an EMBL/GenBank/DDBJ whole genome shotgun (WGS) entry which is preliminary data.</text>
</comment>
<feature type="region of interest" description="Disordered" evidence="1">
    <location>
        <begin position="61"/>
        <end position="82"/>
    </location>
</feature>
<organism evidence="2 3">
    <name type="scientific">Taenia crassiceps</name>
    <dbReference type="NCBI Taxonomy" id="6207"/>
    <lineage>
        <taxon>Eukaryota</taxon>
        <taxon>Metazoa</taxon>
        <taxon>Spiralia</taxon>
        <taxon>Lophotrochozoa</taxon>
        <taxon>Platyhelminthes</taxon>
        <taxon>Cestoda</taxon>
        <taxon>Eucestoda</taxon>
        <taxon>Cyclophyllidea</taxon>
        <taxon>Taeniidae</taxon>
        <taxon>Taenia</taxon>
    </lineage>
</organism>
<sequence>MAIALDEGMYSALELPGGFFMGEMDPFQQDFGEDDDIDDQNGWMVVNEGEITQLLNQIEEAEQREDEEEMKGENHNSQRIDEAYESIATEKSAVETADERRDIGEIEHTPTTVTMASSKSADFWTTNSVVKKIPENDAVKKPANTEAATDSTTAASTTSGIPSTTATALGEATTASLRHAETTLSSTDDFDALTSEAE</sequence>
<accession>A0ABR4QML0</accession>
<name>A0ABR4QML0_9CEST</name>
<dbReference type="Proteomes" id="UP001651158">
    <property type="component" value="Unassembled WGS sequence"/>
</dbReference>